<evidence type="ECO:0000313" key="13">
    <source>
        <dbReference type="EMBL" id="MPC74925.1"/>
    </source>
</evidence>
<dbReference type="EMBL" id="VSRR010040011">
    <property type="protein sequence ID" value="MPC74925.1"/>
    <property type="molecule type" value="Genomic_DNA"/>
</dbReference>
<evidence type="ECO:0000256" key="3">
    <source>
        <dbReference type="ARBA" id="ARBA00004406"/>
    </source>
</evidence>
<dbReference type="InterPro" id="IPR050476">
    <property type="entry name" value="Insect_CytP450_Detox"/>
</dbReference>
<comment type="similarity">
    <text evidence="4">Belongs to the cytochrome P450 family.</text>
</comment>
<dbReference type="GO" id="GO:0020037">
    <property type="term" value="F:heme binding"/>
    <property type="evidence" value="ECO:0007669"/>
    <property type="project" value="InterPro"/>
</dbReference>
<evidence type="ECO:0000313" key="14">
    <source>
        <dbReference type="Proteomes" id="UP000324222"/>
    </source>
</evidence>
<evidence type="ECO:0000256" key="9">
    <source>
        <dbReference type="ARBA" id="ARBA00023002"/>
    </source>
</evidence>
<keyword evidence="10" id="KW-0408">Iron</keyword>
<keyword evidence="14" id="KW-1185">Reference proteome</keyword>
<keyword evidence="9" id="KW-0560">Oxidoreductase</keyword>
<keyword evidence="7" id="KW-0256">Endoplasmic reticulum</keyword>
<evidence type="ECO:0000256" key="1">
    <source>
        <dbReference type="ARBA" id="ARBA00001971"/>
    </source>
</evidence>
<reference evidence="13 14" key="1">
    <citation type="submission" date="2019-05" db="EMBL/GenBank/DDBJ databases">
        <title>Another draft genome of Portunus trituberculatus and its Hox gene families provides insights of decapod evolution.</title>
        <authorList>
            <person name="Jeong J.-H."/>
            <person name="Song I."/>
            <person name="Kim S."/>
            <person name="Choi T."/>
            <person name="Kim D."/>
            <person name="Ryu S."/>
            <person name="Kim W."/>
        </authorList>
    </citation>
    <scope>NUCLEOTIDE SEQUENCE [LARGE SCALE GENOMIC DNA]</scope>
    <source>
        <tissue evidence="13">Muscle</tissue>
    </source>
</reference>
<gene>
    <name evidence="13" type="primary">Cyp3a1</name>
    <name evidence="13" type="ORF">E2C01_069305</name>
</gene>
<accession>A0A5B7HYJ6</accession>
<comment type="cofactor">
    <cofactor evidence="1">
        <name>heme</name>
        <dbReference type="ChEBI" id="CHEBI:30413"/>
    </cofactor>
</comment>
<evidence type="ECO:0000256" key="2">
    <source>
        <dbReference type="ARBA" id="ARBA00004174"/>
    </source>
</evidence>
<comment type="caution">
    <text evidence="13">The sequence shown here is derived from an EMBL/GenBank/DDBJ whole genome shotgun (WGS) entry which is preliminary data.</text>
</comment>
<dbReference type="GO" id="GO:0004497">
    <property type="term" value="F:monooxygenase activity"/>
    <property type="evidence" value="ECO:0007669"/>
    <property type="project" value="UniProtKB-KW"/>
</dbReference>
<dbReference type="PANTHER" id="PTHR24292:SF54">
    <property type="entry name" value="CYP9F3-RELATED"/>
    <property type="match status" value="1"/>
</dbReference>
<dbReference type="Gene3D" id="1.10.630.10">
    <property type="entry name" value="Cytochrome P450"/>
    <property type="match status" value="1"/>
</dbReference>
<comment type="subcellular location">
    <subcellularLocation>
        <location evidence="3">Endoplasmic reticulum membrane</location>
        <topology evidence="3">Peripheral membrane protein</topology>
    </subcellularLocation>
    <subcellularLocation>
        <location evidence="2">Microsome membrane</location>
        <topology evidence="2">Peripheral membrane protein</topology>
    </subcellularLocation>
</comment>
<keyword evidence="6" id="KW-0479">Metal-binding</keyword>
<name>A0A5B7HYJ6_PORTR</name>
<dbReference type="Proteomes" id="UP000324222">
    <property type="component" value="Unassembled WGS sequence"/>
</dbReference>
<protein>
    <submittedName>
        <fullName evidence="13">Cytochrome P450 3A1</fullName>
    </submittedName>
</protein>
<evidence type="ECO:0000256" key="12">
    <source>
        <dbReference type="ARBA" id="ARBA00023136"/>
    </source>
</evidence>
<keyword evidence="11" id="KW-0503">Monooxygenase</keyword>
<evidence type="ECO:0000256" key="8">
    <source>
        <dbReference type="ARBA" id="ARBA00022848"/>
    </source>
</evidence>
<evidence type="ECO:0000256" key="6">
    <source>
        <dbReference type="ARBA" id="ARBA00022723"/>
    </source>
</evidence>
<dbReference type="AlphaFoldDB" id="A0A5B7HYJ6"/>
<keyword evidence="12" id="KW-0472">Membrane</keyword>
<dbReference type="Pfam" id="PF00067">
    <property type="entry name" value="p450"/>
    <property type="match status" value="1"/>
</dbReference>
<dbReference type="PANTHER" id="PTHR24292">
    <property type="entry name" value="CYTOCHROME P450"/>
    <property type="match status" value="1"/>
</dbReference>
<dbReference type="SUPFAM" id="SSF48264">
    <property type="entry name" value="Cytochrome P450"/>
    <property type="match status" value="1"/>
</dbReference>
<evidence type="ECO:0000256" key="7">
    <source>
        <dbReference type="ARBA" id="ARBA00022824"/>
    </source>
</evidence>
<dbReference type="GO" id="GO:0005506">
    <property type="term" value="F:iron ion binding"/>
    <property type="evidence" value="ECO:0007669"/>
    <property type="project" value="InterPro"/>
</dbReference>
<sequence length="115" mass="12641">MLVAICPRVAELACAAGVQFTSEEFQFFMRVSKHALATRRASHTPRGDFMDMLLEASADSKQGLSDDTLAAQTILFLLAGYDNTANTLAMSLHLLAHHAAVRARLRREVARALLR</sequence>
<keyword evidence="5" id="KW-0349">Heme</keyword>
<proteinExistence type="inferred from homology"/>
<keyword evidence="8" id="KW-0492">Microsome</keyword>
<dbReference type="GO" id="GO:0016705">
    <property type="term" value="F:oxidoreductase activity, acting on paired donors, with incorporation or reduction of molecular oxygen"/>
    <property type="evidence" value="ECO:0007669"/>
    <property type="project" value="InterPro"/>
</dbReference>
<evidence type="ECO:0000256" key="4">
    <source>
        <dbReference type="ARBA" id="ARBA00010617"/>
    </source>
</evidence>
<evidence type="ECO:0000256" key="11">
    <source>
        <dbReference type="ARBA" id="ARBA00023033"/>
    </source>
</evidence>
<dbReference type="GO" id="GO:0005789">
    <property type="term" value="C:endoplasmic reticulum membrane"/>
    <property type="evidence" value="ECO:0007669"/>
    <property type="project" value="UniProtKB-SubCell"/>
</dbReference>
<dbReference type="OrthoDB" id="2789670at2759"/>
<dbReference type="InterPro" id="IPR036396">
    <property type="entry name" value="Cyt_P450_sf"/>
</dbReference>
<organism evidence="13 14">
    <name type="scientific">Portunus trituberculatus</name>
    <name type="common">Swimming crab</name>
    <name type="synonym">Neptunus trituberculatus</name>
    <dbReference type="NCBI Taxonomy" id="210409"/>
    <lineage>
        <taxon>Eukaryota</taxon>
        <taxon>Metazoa</taxon>
        <taxon>Ecdysozoa</taxon>
        <taxon>Arthropoda</taxon>
        <taxon>Crustacea</taxon>
        <taxon>Multicrustacea</taxon>
        <taxon>Malacostraca</taxon>
        <taxon>Eumalacostraca</taxon>
        <taxon>Eucarida</taxon>
        <taxon>Decapoda</taxon>
        <taxon>Pleocyemata</taxon>
        <taxon>Brachyura</taxon>
        <taxon>Eubrachyura</taxon>
        <taxon>Portunoidea</taxon>
        <taxon>Portunidae</taxon>
        <taxon>Portuninae</taxon>
        <taxon>Portunus</taxon>
    </lineage>
</organism>
<dbReference type="InterPro" id="IPR001128">
    <property type="entry name" value="Cyt_P450"/>
</dbReference>
<evidence type="ECO:0000256" key="10">
    <source>
        <dbReference type="ARBA" id="ARBA00023004"/>
    </source>
</evidence>
<evidence type="ECO:0000256" key="5">
    <source>
        <dbReference type="ARBA" id="ARBA00022617"/>
    </source>
</evidence>